<reference evidence="1" key="1">
    <citation type="submission" date="2020-04" db="EMBL/GenBank/DDBJ databases">
        <title>Hybrid Assembly of Korean Phytophthora infestans isolates.</title>
        <authorList>
            <person name="Prokchorchik M."/>
            <person name="Lee Y."/>
            <person name="Seo J."/>
            <person name="Cho J.-H."/>
            <person name="Park Y.-E."/>
            <person name="Jang D.-C."/>
            <person name="Im J.-S."/>
            <person name="Choi J.-G."/>
            <person name="Park H.-J."/>
            <person name="Lee G.-B."/>
            <person name="Lee Y.-G."/>
            <person name="Hong S.-Y."/>
            <person name="Cho K."/>
            <person name="Sohn K.H."/>
        </authorList>
    </citation>
    <scope>NUCLEOTIDE SEQUENCE</scope>
    <source>
        <strain evidence="1">KR_1_A1</strain>
    </source>
</reference>
<dbReference type="EMBL" id="WSZM01000117">
    <property type="protein sequence ID" value="KAF4041655.1"/>
    <property type="molecule type" value="Genomic_DNA"/>
</dbReference>
<sequence length="105" mass="11859">MAQYSTYTSTDRQHSRAVCCAKIASANHEQEIERSKSVIGDDNTHNLRVVDTRTEIKYTEERGIASRVDNLFTPNLSAVNEKNIAQAVSNKNIDKTLSDKKLEKF</sequence>
<accession>A0A833T8C8</accession>
<gene>
    <name evidence="1" type="ORF">GN244_ATG06172</name>
</gene>
<dbReference type="AlphaFoldDB" id="A0A833T8C8"/>
<evidence type="ECO:0000313" key="2">
    <source>
        <dbReference type="Proteomes" id="UP000602510"/>
    </source>
</evidence>
<organism evidence="1 2">
    <name type="scientific">Phytophthora infestans</name>
    <name type="common">Potato late blight agent</name>
    <name type="synonym">Botrytis infestans</name>
    <dbReference type="NCBI Taxonomy" id="4787"/>
    <lineage>
        <taxon>Eukaryota</taxon>
        <taxon>Sar</taxon>
        <taxon>Stramenopiles</taxon>
        <taxon>Oomycota</taxon>
        <taxon>Peronosporomycetes</taxon>
        <taxon>Peronosporales</taxon>
        <taxon>Peronosporaceae</taxon>
        <taxon>Phytophthora</taxon>
    </lineage>
</organism>
<evidence type="ECO:0000313" key="1">
    <source>
        <dbReference type="EMBL" id="KAF4041655.1"/>
    </source>
</evidence>
<dbReference type="Proteomes" id="UP000602510">
    <property type="component" value="Unassembled WGS sequence"/>
</dbReference>
<proteinExistence type="predicted"/>
<comment type="caution">
    <text evidence="1">The sequence shown here is derived from an EMBL/GenBank/DDBJ whole genome shotgun (WGS) entry which is preliminary data.</text>
</comment>
<keyword evidence="2" id="KW-1185">Reference proteome</keyword>
<protein>
    <submittedName>
        <fullName evidence="1">Uncharacterized protein</fullName>
    </submittedName>
</protein>
<name>A0A833T8C8_PHYIN</name>